<accession>A0A3G4ZYC2</accession>
<evidence type="ECO:0000313" key="1">
    <source>
        <dbReference type="EMBL" id="AYV79902.1"/>
    </source>
</evidence>
<sequence>MDTSNTRTISDVLERKVFASKERHMSLYNQTAYYCIYPKRMAIMLTAKINNFINNNDSINFDTYELRADNSMLQEYITSFGDTNSHEILRVNLQILMNKCIITNITDIYYKYIISVLDVEKICTISK</sequence>
<name>A0A3G4ZYC2_9VIRU</name>
<proteinExistence type="predicted"/>
<gene>
    <name evidence="1" type="ORF">Gaeavirus1_39</name>
</gene>
<dbReference type="EMBL" id="MK072199">
    <property type="protein sequence ID" value="AYV79902.1"/>
    <property type="molecule type" value="Genomic_DNA"/>
</dbReference>
<protein>
    <submittedName>
        <fullName evidence="1">Uncharacterized protein</fullName>
    </submittedName>
</protein>
<reference evidence="1" key="1">
    <citation type="submission" date="2018-10" db="EMBL/GenBank/DDBJ databases">
        <title>Hidden diversity of soil giant viruses.</title>
        <authorList>
            <person name="Schulz F."/>
            <person name="Alteio L."/>
            <person name="Goudeau D."/>
            <person name="Ryan E.M."/>
            <person name="Malmstrom R.R."/>
            <person name="Blanchard J."/>
            <person name="Woyke T."/>
        </authorList>
    </citation>
    <scope>NUCLEOTIDE SEQUENCE</scope>
    <source>
        <strain evidence="1">GAV1</strain>
    </source>
</reference>
<organism evidence="1">
    <name type="scientific">Gaeavirus sp</name>
    <dbReference type="NCBI Taxonomy" id="2487767"/>
    <lineage>
        <taxon>Viruses</taxon>
        <taxon>Varidnaviria</taxon>
        <taxon>Bamfordvirae</taxon>
        <taxon>Nucleocytoviricota</taxon>
        <taxon>Megaviricetes</taxon>
        <taxon>Imitervirales</taxon>
        <taxon>Mimiviridae</taxon>
        <taxon>Klosneuvirinae</taxon>
    </lineage>
</organism>